<accession>A0A5Q4VFQ3</accession>
<gene>
    <name evidence="1" type="ORF">FIM25_06840</name>
</gene>
<name>A0A5Q4VFQ3_9BACT</name>
<evidence type="ECO:0000313" key="1">
    <source>
        <dbReference type="EMBL" id="TYT75102.1"/>
    </source>
</evidence>
<protein>
    <submittedName>
        <fullName evidence="1">M55 family metallopeptidase</fullName>
    </submittedName>
</protein>
<dbReference type="EMBL" id="VDMB01000006">
    <property type="protein sequence ID" value="TYT75102.1"/>
    <property type="molecule type" value="Genomic_DNA"/>
</dbReference>
<dbReference type="Gene3D" id="3.40.50.10780">
    <property type="entry name" value="Dipeptide transport protein"/>
    <property type="match status" value="1"/>
</dbReference>
<sequence>MNCPAKSVLVLTDIEGITGVYEKAQCKPYTPEWKEARHLITADLSAAIAGLKDAGVEEIHVRDMHGTGFNILPRFMPEEGVFLKQGHRWYPVPLLGEIPEADLAIMIGWHAAADQVDGFSPHMFHRDIDWVRIDNRAVTEVEIMAAVLAEHKIPVAMVTADLTACRRISANLPWAKTVTIPKKEIGSKKTADIHKSIRDNAREAAASGEPFPCFKTGPFLMESSIRGEIRKGYFPSGRAVLTTLLRQSVFKGIPAGMIPSILNGYRWLGFWQNIMNG</sequence>
<dbReference type="Proteomes" id="UP000321899">
    <property type="component" value="Unassembled WGS sequence"/>
</dbReference>
<reference evidence="1 2" key="1">
    <citation type="submission" date="2019-06" db="EMBL/GenBank/DDBJ databases">
        <title>Desulfobotulus mexicanus sp. nov., a novel sulfate-reducing bacterium isolated from the sediment of an alkaline crater lake in Mexico.</title>
        <authorList>
            <person name="Hirschler-Rea A."/>
        </authorList>
    </citation>
    <scope>NUCLEOTIDE SEQUENCE [LARGE SCALE GENOMIC DNA]</scope>
    <source>
        <strain evidence="1 2">PAR22N</strain>
    </source>
</reference>
<dbReference type="OrthoDB" id="5413224at2"/>
<dbReference type="Pfam" id="PF04951">
    <property type="entry name" value="Peptidase_M55"/>
    <property type="match status" value="1"/>
</dbReference>
<proteinExistence type="predicted"/>
<dbReference type="RefSeq" id="WP_139447631.1">
    <property type="nucleotide sequence ID" value="NZ_VDMB01000006.1"/>
</dbReference>
<dbReference type="InterPro" id="IPR036177">
    <property type="entry name" value="Peptidase_M55_sf"/>
</dbReference>
<comment type="caution">
    <text evidence="1">The sequence shown here is derived from an EMBL/GenBank/DDBJ whole genome shotgun (WGS) entry which is preliminary data.</text>
</comment>
<evidence type="ECO:0000313" key="2">
    <source>
        <dbReference type="Proteomes" id="UP000321899"/>
    </source>
</evidence>
<dbReference type="InterPro" id="IPR027476">
    <property type="entry name" value="DppA_N"/>
</dbReference>
<organism evidence="1 2">
    <name type="scientific">Desulfobotulus mexicanus</name>
    <dbReference type="NCBI Taxonomy" id="2586642"/>
    <lineage>
        <taxon>Bacteria</taxon>
        <taxon>Pseudomonadati</taxon>
        <taxon>Thermodesulfobacteriota</taxon>
        <taxon>Desulfobacteria</taxon>
        <taxon>Desulfobacterales</taxon>
        <taxon>Desulfobacteraceae</taxon>
        <taxon>Desulfobotulus</taxon>
    </lineage>
</organism>
<dbReference type="InterPro" id="IPR007035">
    <property type="entry name" value="Peptidase_M55"/>
</dbReference>
<dbReference type="AlphaFoldDB" id="A0A5Q4VFQ3"/>
<dbReference type="SUPFAM" id="SSF63992">
    <property type="entry name" value="Dipeptide transport protein"/>
    <property type="match status" value="1"/>
</dbReference>
<keyword evidence="2" id="KW-1185">Reference proteome</keyword>